<keyword evidence="6" id="KW-0325">Glycoprotein</keyword>
<gene>
    <name evidence="9" type="ORF">CSSPJE1EN1_LOCUS24872</name>
</gene>
<feature type="non-terminal residue" evidence="9">
    <location>
        <position position="1"/>
    </location>
</feature>
<dbReference type="InterPro" id="IPR006918">
    <property type="entry name" value="COBRA_pln"/>
</dbReference>
<keyword evidence="5 7" id="KW-0472">Membrane</keyword>
<dbReference type="Pfam" id="PF25079">
    <property type="entry name" value="COB_C"/>
    <property type="match status" value="1"/>
</dbReference>
<evidence type="ECO:0000256" key="5">
    <source>
        <dbReference type="ARBA" id="ARBA00023136"/>
    </source>
</evidence>
<keyword evidence="10" id="KW-1185">Reference proteome</keyword>
<evidence type="ECO:0000256" key="2">
    <source>
        <dbReference type="ARBA" id="ARBA00005507"/>
    </source>
</evidence>
<accession>A0ABP0XJW1</accession>
<name>A0ABP0XJW1_9BRYO</name>
<dbReference type="Pfam" id="PF04833">
    <property type="entry name" value="COBRA"/>
    <property type="match status" value="1"/>
</dbReference>
<evidence type="ECO:0000256" key="7">
    <source>
        <dbReference type="SAM" id="Phobius"/>
    </source>
</evidence>
<dbReference type="Proteomes" id="UP001497444">
    <property type="component" value="Chromosome 9"/>
</dbReference>
<keyword evidence="3" id="KW-1003">Cell membrane</keyword>
<comment type="similarity">
    <text evidence="2">Belongs to the COBRA family.</text>
</comment>
<dbReference type="PANTHER" id="PTHR31052">
    <property type="entry name" value="COBRA-LIKE PROTEIN 7"/>
    <property type="match status" value="1"/>
</dbReference>
<dbReference type="InterPro" id="IPR056900">
    <property type="entry name" value="COB_C"/>
</dbReference>
<evidence type="ECO:0000259" key="8">
    <source>
        <dbReference type="Pfam" id="PF25079"/>
    </source>
</evidence>
<reference evidence="9" key="1">
    <citation type="submission" date="2024-02" db="EMBL/GenBank/DDBJ databases">
        <authorList>
            <consortium name="ELIXIR-Norway"/>
            <consortium name="Elixir Norway"/>
        </authorList>
    </citation>
    <scope>NUCLEOTIDE SEQUENCE</scope>
</reference>
<evidence type="ECO:0000256" key="6">
    <source>
        <dbReference type="ARBA" id="ARBA00023180"/>
    </source>
</evidence>
<evidence type="ECO:0000256" key="1">
    <source>
        <dbReference type="ARBA" id="ARBA00004236"/>
    </source>
</evidence>
<dbReference type="EMBL" id="OZ020104">
    <property type="protein sequence ID" value="CAK9279394.1"/>
    <property type="molecule type" value="Genomic_DNA"/>
</dbReference>
<evidence type="ECO:0000313" key="10">
    <source>
        <dbReference type="Proteomes" id="UP001497444"/>
    </source>
</evidence>
<evidence type="ECO:0000256" key="4">
    <source>
        <dbReference type="ARBA" id="ARBA00022729"/>
    </source>
</evidence>
<evidence type="ECO:0000256" key="3">
    <source>
        <dbReference type="ARBA" id="ARBA00022475"/>
    </source>
</evidence>
<keyword evidence="4" id="KW-0732">Signal</keyword>
<evidence type="ECO:0000313" key="9">
    <source>
        <dbReference type="EMBL" id="CAK9279394.1"/>
    </source>
</evidence>
<feature type="domain" description="COBRA C-terminal" evidence="8">
    <location>
        <begin position="449"/>
        <end position="658"/>
    </location>
</feature>
<comment type="subcellular location">
    <subcellularLocation>
        <location evidence="1">Cell membrane</location>
    </subcellularLocation>
</comment>
<keyword evidence="7" id="KW-0812">Transmembrane</keyword>
<feature type="transmembrane region" description="Helical" evidence="7">
    <location>
        <begin position="662"/>
        <end position="687"/>
    </location>
</feature>
<sequence length="688" mass="74115">RMQGLNSSADTRLVRARRSMAGMSLIRGLWRATNLYAILLVAMVGTHLEVLQAVNGQAPGPSPAATFPNCQGVVLTYNVSYIAKESPILSAGNPLQDYSFAATAFILNEGSKTLYDWEMGIQFNHSEILVSASNAVLADGTSFPAPVGNGTILTGYPAGTIKNAISTAGDLSQIQVQVKLVGTEFGSDGKTSYPLPLSINLTNSGYTCSNSSRTVSSMRVCCAENTTANATLQLEEYQPLETGDITISYDVITAYEANYWAQVTISNNDPIGRLDYWNLTWDWQEGEFINTLQGAQALSTDTDLCVYGPAEQQYSNGQPDLNSVASCDKSPHVVDLPPAYYNTTLGEVPFCCRNGTLLPATIDPSQSKSVFKMNVYKLNPYLNVTHLDPPANFAINSGNQTGTYICGQPQLVTPSQFADPSGLLHTTSALKSWQVTCNYTKTPATSPKKCCVSFSAYTNDSIIPCKTYACGAPATPPPTTCNSTAPALLLPYGALTIPPDNRTAQLVAWADINHWSVPNPLPCESNCGVSINWHIVSNYTTGWSARMSVFDWSTTTFPNWFVAIDLGAAGAGFQSAYSFNATWVPQLNDTLILQGSKGYNDYLLGTQGVYGATNYSYGIQQSVFGFTTNPGISVDTGYGFPQKVWFNGEECSMPDYFPTSGAALHLVVPRTLGVFLLALFVFTLGLIL</sequence>
<proteinExistence type="inferred from homology"/>
<keyword evidence="7" id="KW-1133">Transmembrane helix</keyword>
<dbReference type="PANTHER" id="PTHR31052:SF3">
    <property type="entry name" value="COBRA-LIKE PROTEIN 7"/>
    <property type="match status" value="1"/>
</dbReference>
<organism evidence="9 10">
    <name type="scientific">Sphagnum jensenii</name>
    <dbReference type="NCBI Taxonomy" id="128206"/>
    <lineage>
        <taxon>Eukaryota</taxon>
        <taxon>Viridiplantae</taxon>
        <taxon>Streptophyta</taxon>
        <taxon>Embryophyta</taxon>
        <taxon>Bryophyta</taxon>
        <taxon>Sphagnophytina</taxon>
        <taxon>Sphagnopsida</taxon>
        <taxon>Sphagnales</taxon>
        <taxon>Sphagnaceae</taxon>
        <taxon>Sphagnum</taxon>
    </lineage>
</organism>
<protein>
    <recommendedName>
        <fullName evidence="8">COBRA C-terminal domain-containing protein</fullName>
    </recommendedName>
</protein>